<accession>A0ABM9D7S9</accession>
<dbReference type="PANTHER" id="PTHR42935">
    <property type="entry name" value="SLR0930 PROTEIN"/>
    <property type="match status" value="1"/>
</dbReference>
<dbReference type="PANTHER" id="PTHR42935:SF1">
    <property type="entry name" value="SLR0930 PROTEIN"/>
    <property type="match status" value="1"/>
</dbReference>
<gene>
    <name evidence="1" type="ORF">GEAMG1_0635</name>
</gene>
<dbReference type="Gene3D" id="3.40.50.300">
    <property type="entry name" value="P-loop containing nucleotide triphosphate hydrolases"/>
    <property type="match status" value="1"/>
</dbReference>
<evidence type="ECO:0000313" key="1">
    <source>
        <dbReference type="EMBL" id="CAH2030447.1"/>
    </source>
</evidence>
<dbReference type="Proteomes" id="UP001295463">
    <property type="component" value="Chromosome"/>
</dbReference>
<protein>
    <recommendedName>
        <fullName evidence="3">AAA family ATPase</fullName>
    </recommendedName>
</protein>
<dbReference type="Pfam" id="PF05673">
    <property type="entry name" value="DUF815"/>
    <property type="match status" value="1"/>
</dbReference>
<dbReference type="EMBL" id="OW150024">
    <property type="protein sequence ID" value="CAH2030447.1"/>
    <property type="molecule type" value="Genomic_DNA"/>
</dbReference>
<dbReference type="InterPro" id="IPR008533">
    <property type="entry name" value="DUF815"/>
</dbReference>
<dbReference type="InterPro" id="IPR027417">
    <property type="entry name" value="P-loop_NTPase"/>
</dbReference>
<organism evidence="1 2">
    <name type="scientific">Trichlorobacter ammonificans</name>
    <dbReference type="NCBI Taxonomy" id="2916410"/>
    <lineage>
        <taxon>Bacteria</taxon>
        <taxon>Pseudomonadati</taxon>
        <taxon>Thermodesulfobacteriota</taxon>
        <taxon>Desulfuromonadia</taxon>
        <taxon>Geobacterales</taxon>
        <taxon>Geobacteraceae</taxon>
        <taxon>Trichlorobacter</taxon>
    </lineage>
</organism>
<name>A0ABM9D7S9_9BACT</name>
<sequence>MPSLTLDKEVVEQLKRVLNAVEQVLPKPVPAIDWAEAHAANWRRRGSGGYLDPVPEIESMHLDDLLGIDEQKRVIEENTRQFLAGLPANNTLLWGTRGTGKSSLVRALLHRYAGEGLRVIQVDKDDLVHLPAIVDAIKGQPYRFLLFSDDVSFETGESSYKMLKSALDGSVYAPPDNVLIYVTSNRRHLLPEYESDNRGAMLVNNEIHHGEAVEEKISLSGRFGLWVGFHPFSQDQFLEVARQWVERLAQRIGAKLAWDEEARRAAILWCRQKGDNSGRIALQFANHWVGSRLLESGRKK</sequence>
<proteinExistence type="predicted"/>
<keyword evidence="2" id="KW-1185">Reference proteome</keyword>
<evidence type="ECO:0008006" key="3">
    <source>
        <dbReference type="Google" id="ProtNLM"/>
    </source>
</evidence>
<dbReference type="SUPFAM" id="SSF52540">
    <property type="entry name" value="P-loop containing nucleoside triphosphate hydrolases"/>
    <property type="match status" value="1"/>
</dbReference>
<evidence type="ECO:0000313" key="2">
    <source>
        <dbReference type="Proteomes" id="UP001295463"/>
    </source>
</evidence>
<reference evidence="1 2" key="1">
    <citation type="submission" date="2022-03" db="EMBL/GenBank/DDBJ databases">
        <authorList>
            <person name="Koch H."/>
        </authorList>
    </citation>
    <scope>NUCLEOTIDE SEQUENCE [LARGE SCALE GENOMIC DNA]</scope>
    <source>
        <strain evidence="1 2">G1</strain>
    </source>
</reference>